<accession>A0A0A9DJE9</accession>
<organism evidence="2">
    <name type="scientific">Arundo donax</name>
    <name type="common">Giant reed</name>
    <name type="synonym">Donax arundinaceus</name>
    <dbReference type="NCBI Taxonomy" id="35708"/>
    <lineage>
        <taxon>Eukaryota</taxon>
        <taxon>Viridiplantae</taxon>
        <taxon>Streptophyta</taxon>
        <taxon>Embryophyta</taxon>
        <taxon>Tracheophyta</taxon>
        <taxon>Spermatophyta</taxon>
        <taxon>Magnoliopsida</taxon>
        <taxon>Liliopsida</taxon>
        <taxon>Poales</taxon>
        <taxon>Poaceae</taxon>
        <taxon>PACMAD clade</taxon>
        <taxon>Arundinoideae</taxon>
        <taxon>Arundineae</taxon>
        <taxon>Arundo</taxon>
    </lineage>
</organism>
<dbReference type="EMBL" id="GBRH01211087">
    <property type="protein sequence ID" value="JAD86808.1"/>
    <property type="molecule type" value="Transcribed_RNA"/>
</dbReference>
<proteinExistence type="predicted"/>
<feature type="region of interest" description="Disordered" evidence="1">
    <location>
        <begin position="59"/>
        <end position="78"/>
    </location>
</feature>
<sequence>MTRTMGGIHHGCSRARPGRRWSRETAWSTAMADGGGNGGGNLLMSECVREEALRHRTAEVKPMTVLSGEEAGRHSDGEVRPPAMVLIVTVLHSMGGD</sequence>
<evidence type="ECO:0000256" key="1">
    <source>
        <dbReference type="SAM" id="MobiDB-lite"/>
    </source>
</evidence>
<evidence type="ECO:0000313" key="2">
    <source>
        <dbReference type="EMBL" id="JAD86808.1"/>
    </source>
</evidence>
<dbReference type="AlphaFoldDB" id="A0A0A9DJE9"/>
<feature type="region of interest" description="Disordered" evidence="1">
    <location>
        <begin position="1"/>
        <end position="43"/>
    </location>
</feature>
<name>A0A0A9DJE9_ARUDO</name>
<protein>
    <submittedName>
        <fullName evidence="2">Uncharacterized protein</fullName>
    </submittedName>
</protein>
<reference evidence="2" key="1">
    <citation type="submission" date="2014-09" db="EMBL/GenBank/DDBJ databases">
        <authorList>
            <person name="Magalhaes I.L.F."/>
            <person name="Oliveira U."/>
            <person name="Santos F.R."/>
            <person name="Vidigal T.H.D.A."/>
            <person name="Brescovit A.D."/>
            <person name="Santos A.J."/>
        </authorList>
    </citation>
    <scope>NUCLEOTIDE SEQUENCE</scope>
    <source>
        <tissue evidence="2">Shoot tissue taken approximately 20 cm above the soil surface</tissue>
    </source>
</reference>
<feature type="compositionally biased region" description="Basic residues" evidence="1">
    <location>
        <begin position="11"/>
        <end position="20"/>
    </location>
</feature>
<reference evidence="2" key="2">
    <citation type="journal article" date="2015" name="Data Brief">
        <title>Shoot transcriptome of the giant reed, Arundo donax.</title>
        <authorList>
            <person name="Barrero R.A."/>
            <person name="Guerrero F.D."/>
            <person name="Moolhuijzen P."/>
            <person name="Goolsby J.A."/>
            <person name="Tidwell J."/>
            <person name="Bellgard S.E."/>
            <person name="Bellgard M.I."/>
        </authorList>
    </citation>
    <scope>NUCLEOTIDE SEQUENCE</scope>
    <source>
        <tissue evidence="2">Shoot tissue taken approximately 20 cm above the soil surface</tissue>
    </source>
</reference>